<dbReference type="EMBL" id="LR796209">
    <property type="protein sequence ID" value="CAB4127325.1"/>
    <property type="molecule type" value="Genomic_DNA"/>
</dbReference>
<evidence type="ECO:0000313" key="1">
    <source>
        <dbReference type="EMBL" id="CAB4127325.1"/>
    </source>
</evidence>
<proteinExistence type="predicted"/>
<protein>
    <submittedName>
        <fullName evidence="1">Uncharacterized protein</fullName>
    </submittedName>
</protein>
<gene>
    <name evidence="1" type="ORF">UFOVP75_140</name>
</gene>
<reference evidence="1" key="1">
    <citation type="submission" date="2020-04" db="EMBL/GenBank/DDBJ databases">
        <authorList>
            <person name="Chiriac C."/>
            <person name="Salcher M."/>
            <person name="Ghai R."/>
            <person name="Kavagutti S V."/>
        </authorList>
    </citation>
    <scope>NUCLEOTIDE SEQUENCE</scope>
</reference>
<accession>A0A6J5L160</accession>
<sequence length="986" mass="102156">MGVPFLDTWVPNGNFPIVNNQDVLGGFHLITWTHGSGPTDSRNAARLGTPTGVRVAQMPIRVLDATTGLVDEFVWDGGGDTDANFVPYIPANSIGQSFYGLISGGALTVSGATATVAAIRLVDGDGLVFATQGDTVPFTTVSSGGTTVVFYNSALKRLEEQLLASNTLTRSDVPLKVLVRSGSNVITKVVDCTPHAVLHWDTTVATVGDGTVPAHFNSLKAALVWRNVLRNSATSPVAGIPNRFSIAASQIPAIRTVTGTCDVSGSSVTGHSSKFISEFRAGDLFSTDGTTFAVVQSVSSNVALLLATSLSTVTGQPVIRGEATGPNSSMIDLTQEEFVNLSGLSNVEFCGINQLAASPIVLQSGFSSIAVNSDPFFTFGSPTPVSWDYNSIQLKYSGTLNQSDNGRCLVKNAGPGNWNQVGFDSGQKWSTCFLWDTAVNLGTNPDANNFMKLEDCNFIENGASVAGASMFRSTASLSGILIARNCKCAGTGSSPATSVFDWGSTTSSVDARWEGGRIDNVRTAIFNHDTHLSGIGYAGSPKQLIDTQIGANTVSGQLAVVSPAESATSARAHVRGLQTFAAFFYRGAELVVDAKTRANVVTNLSSGGSYYAVDFTSAGGPESTSTDGAPLIIIRNRPSEVTSLTNLLIALGTLSFPSTGNVAVVNTLGATYLKAKSDALALGSGCSQIVNGGEFDWDGSIARIKRGTFIFSSGKTVVKTSDTTLTPPVNGGGQMLTPFNTVTGAVYVYLGATGALFASLNPPNAAGNDSTSSSPVPADTCYVGSFLATSGFAGNSRSWTPSGTMRRTSTHGSLFGTNAPISGSLFGNQLSFFTTGSTNGLKLTSGTGVLRNEFPTARSLHWDLGVFFAPVSGTVNAAVMVVKAITPTGSLVGIGLEPIVAPIGPVANWLSTNSSGVVGGSGAIAPQSINRSITTENFLEPTGNVPLLNFSFLTSSAVSSTGTWGVQPVSTFGGYTEDVNQPTPWV</sequence>
<organism evidence="1">
    <name type="scientific">uncultured Caudovirales phage</name>
    <dbReference type="NCBI Taxonomy" id="2100421"/>
    <lineage>
        <taxon>Viruses</taxon>
        <taxon>Duplodnaviria</taxon>
        <taxon>Heunggongvirae</taxon>
        <taxon>Uroviricota</taxon>
        <taxon>Caudoviricetes</taxon>
        <taxon>Peduoviridae</taxon>
        <taxon>Maltschvirus</taxon>
        <taxon>Maltschvirus maltsch</taxon>
    </lineage>
</organism>
<name>A0A6J5L160_9CAUD</name>